<sequence length="158" mass="17283">MNVMLKTDRLFGMLSCMSDVFTRPDSGAQRAERGYHALTHLVERHAGDAARRARQIHPDMPAPHEVVRLVAGLVGGSICLEAGEPVIDHDDLVAVLTLLPGIRADLDSTELFLLTTARKRGMTWQDIAFGLGLNTAQAARQRYERLGARSESGPPADR</sequence>
<keyword evidence="1" id="KW-0238">DNA-binding</keyword>
<reference evidence="2" key="1">
    <citation type="journal article" date="2019" name="Int. J. Syst. Evol. Microbiol.">
        <title>The Global Catalogue of Microorganisms (GCM) 10K type strain sequencing project: providing services to taxonomists for standard genome sequencing and annotation.</title>
        <authorList>
            <consortium name="The Broad Institute Genomics Platform"/>
            <consortium name="The Broad Institute Genome Sequencing Center for Infectious Disease"/>
            <person name="Wu L."/>
            <person name="Ma J."/>
        </authorList>
    </citation>
    <scope>NUCLEOTIDE SEQUENCE [LARGE SCALE GENOMIC DNA]</scope>
    <source>
        <strain evidence="2">TBRC 7912</strain>
    </source>
</reference>
<name>A0ABV8EVU8_9ACTN</name>
<accession>A0ABV8EVU8</accession>
<gene>
    <name evidence="1" type="ORF">ACFOYY_06735</name>
</gene>
<keyword evidence="2" id="KW-1185">Reference proteome</keyword>
<comment type="caution">
    <text evidence="1">The sequence shown here is derived from an EMBL/GenBank/DDBJ whole genome shotgun (WGS) entry which is preliminary data.</text>
</comment>
<organism evidence="1 2">
    <name type="scientific">Streptosporangium jomthongense</name>
    <dbReference type="NCBI Taxonomy" id="1193683"/>
    <lineage>
        <taxon>Bacteria</taxon>
        <taxon>Bacillati</taxon>
        <taxon>Actinomycetota</taxon>
        <taxon>Actinomycetes</taxon>
        <taxon>Streptosporangiales</taxon>
        <taxon>Streptosporangiaceae</taxon>
        <taxon>Streptosporangium</taxon>
    </lineage>
</organism>
<proteinExistence type="predicted"/>
<protein>
    <submittedName>
        <fullName evidence="1">DNA-binding protein</fullName>
    </submittedName>
</protein>
<dbReference type="GO" id="GO:0003677">
    <property type="term" value="F:DNA binding"/>
    <property type="evidence" value="ECO:0007669"/>
    <property type="project" value="UniProtKB-KW"/>
</dbReference>
<evidence type="ECO:0000313" key="1">
    <source>
        <dbReference type="EMBL" id="MFC3979806.1"/>
    </source>
</evidence>
<dbReference type="EMBL" id="JBHSBC010000004">
    <property type="protein sequence ID" value="MFC3979806.1"/>
    <property type="molecule type" value="Genomic_DNA"/>
</dbReference>
<evidence type="ECO:0000313" key="2">
    <source>
        <dbReference type="Proteomes" id="UP001595698"/>
    </source>
</evidence>
<dbReference type="RefSeq" id="WP_386188662.1">
    <property type="nucleotide sequence ID" value="NZ_JBHSBC010000004.1"/>
</dbReference>
<dbReference type="Proteomes" id="UP001595698">
    <property type="component" value="Unassembled WGS sequence"/>
</dbReference>